<feature type="transmembrane region" description="Helical" evidence="12">
    <location>
        <begin position="15"/>
        <end position="35"/>
    </location>
</feature>
<dbReference type="EMBL" id="MT757165">
    <property type="protein sequence ID" value="QWC69492.1"/>
    <property type="molecule type" value="mRNA"/>
</dbReference>
<dbReference type="AlphaFoldDB" id="A0A8E8H9I1"/>
<dbReference type="PANTHER" id="PTHR11157">
    <property type="entry name" value="FATTY ACID ACYL TRANSFERASE-RELATED"/>
    <property type="match status" value="1"/>
</dbReference>
<comment type="similarity">
    <text evidence="2 12">Belongs to the ELO family.</text>
</comment>
<keyword evidence="3 12" id="KW-0444">Lipid biosynthesis</keyword>
<sequence>MELLDDIPMHRYREIGWSFLTSTSFPIFCVYLLMVNQLGTIKRAIPIPYDLRQLMGVYNLVISVVNVYCFVGFMQCLLEAPSLYEKTPNAKLSFIFYVYWITKVCELLDTVFMILRHRFRQISPLHVYHHASMLLLSDLGYTRYAWAAFAMPLMLNALVHVFLYLYYGLTAMGWQPSWKRRLTELQIVQFVIDLVHASIGVLYHNFCYWSLGYGLSMLYLFTAFYIRTYLRAGENQKRQ</sequence>
<keyword evidence="5 12" id="KW-0812">Transmembrane</keyword>
<feature type="transmembrane region" description="Helical" evidence="12">
    <location>
        <begin position="153"/>
        <end position="174"/>
    </location>
</feature>
<evidence type="ECO:0000256" key="9">
    <source>
        <dbReference type="ARBA" id="ARBA00023136"/>
    </source>
</evidence>
<evidence type="ECO:0000256" key="2">
    <source>
        <dbReference type="ARBA" id="ARBA00007263"/>
    </source>
</evidence>
<keyword evidence="6 12" id="KW-0276">Fatty acid metabolism</keyword>
<evidence type="ECO:0000256" key="1">
    <source>
        <dbReference type="ARBA" id="ARBA00004141"/>
    </source>
</evidence>
<organism evidence="13">
    <name type="scientific">Tigriopus californicus</name>
    <name type="common">Marine copepod</name>
    <dbReference type="NCBI Taxonomy" id="6832"/>
    <lineage>
        <taxon>Eukaryota</taxon>
        <taxon>Metazoa</taxon>
        <taxon>Ecdysozoa</taxon>
        <taxon>Arthropoda</taxon>
        <taxon>Crustacea</taxon>
        <taxon>Multicrustacea</taxon>
        <taxon>Hexanauplia</taxon>
        <taxon>Copepoda</taxon>
        <taxon>Harpacticoida</taxon>
        <taxon>Harpacticidae</taxon>
        <taxon>Tigriopus</taxon>
    </lineage>
</organism>
<feature type="transmembrane region" description="Helical" evidence="12">
    <location>
        <begin position="56"/>
        <end position="74"/>
    </location>
</feature>
<evidence type="ECO:0000256" key="11">
    <source>
        <dbReference type="ARBA" id="ARBA00047375"/>
    </source>
</evidence>
<proteinExistence type="evidence at transcript level"/>
<reference evidence="13" key="1">
    <citation type="journal article" date="2021" name="Open Biol.">
        <title>A complete enzymatic capacity for biosynthesis of docosahexaenoic acid (DHA, 22 : 6n-3) exists in the marine Harpacticoida copepod Tigriopus californicus.</title>
        <authorList>
            <person name="Kabeya N."/>
            <person name="Ogino M."/>
            <person name="Ushio H."/>
            <person name="Haga Y."/>
            <person name="Satoh S."/>
            <person name="Navarro J.C."/>
            <person name="Monroig O."/>
        </authorList>
    </citation>
    <scope>NUCLEOTIDE SEQUENCE</scope>
</reference>
<dbReference type="GO" id="GO:0042761">
    <property type="term" value="P:very long-chain fatty acid biosynthetic process"/>
    <property type="evidence" value="ECO:0007669"/>
    <property type="project" value="TreeGrafter"/>
</dbReference>
<keyword evidence="4 12" id="KW-0808">Transferase</keyword>
<keyword evidence="10 12" id="KW-0275">Fatty acid biosynthesis</keyword>
<evidence type="ECO:0000256" key="7">
    <source>
        <dbReference type="ARBA" id="ARBA00022989"/>
    </source>
</evidence>
<keyword evidence="9 12" id="KW-0472">Membrane</keyword>
<feature type="transmembrane region" description="Helical" evidence="12">
    <location>
        <begin position="94"/>
        <end position="115"/>
    </location>
</feature>
<dbReference type="GO" id="GO:0005789">
    <property type="term" value="C:endoplasmic reticulum membrane"/>
    <property type="evidence" value="ECO:0007669"/>
    <property type="project" value="TreeGrafter"/>
</dbReference>
<evidence type="ECO:0000256" key="10">
    <source>
        <dbReference type="ARBA" id="ARBA00023160"/>
    </source>
</evidence>
<dbReference type="GO" id="GO:0009922">
    <property type="term" value="F:fatty acid elongase activity"/>
    <property type="evidence" value="ECO:0007669"/>
    <property type="project" value="UniProtKB-EC"/>
</dbReference>
<evidence type="ECO:0000256" key="12">
    <source>
        <dbReference type="RuleBase" id="RU361115"/>
    </source>
</evidence>
<evidence type="ECO:0000256" key="8">
    <source>
        <dbReference type="ARBA" id="ARBA00023098"/>
    </source>
</evidence>
<feature type="transmembrane region" description="Helical" evidence="12">
    <location>
        <begin position="210"/>
        <end position="230"/>
    </location>
</feature>
<evidence type="ECO:0000256" key="6">
    <source>
        <dbReference type="ARBA" id="ARBA00022832"/>
    </source>
</evidence>
<accession>A0A8E8H9I1</accession>
<dbReference type="GO" id="GO:0030148">
    <property type="term" value="P:sphingolipid biosynthetic process"/>
    <property type="evidence" value="ECO:0007669"/>
    <property type="project" value="TreeGrafter"/>
</dbReference>
<evidence type="ECO:0000256" key="4">
    <source>
        <dbReference type="ARBA" id="ARBA00022679"/>
    </source>
</evidence>
<keyword evidence="7 12" id="KW-1133">Transmembrane helix</keyword>
<protein>
    <recommendedName>
        <fullName evidence="12">Elongation of very long chain fatty acids protein</fullName>
        <ecNumber evidence="12">2.3.1.199</ecNumber>
    </recommendedName>
    <alternativeName>
        <fullName evidence="12">Very-long-chain 3-oxoacyl-CoA synthase</fullName>
    </alternativeName>
</protein>
<dbReference type="Pfam" id="PF01151">
    <property type="entry name" value="ELO"/>
    <property type="match status" value="1"/>
</dbReference>
<keyword evidence="8 12" id="KW-0443">Lipid metabolism</keyword>
<dbReference type="GO" id="GO:0034626">
    <property type="term" value="P:fatty acid elongation, polyunsaturated fatty acid"/>
    <property type="evidence" value="ECO:0007669"/>
    <property type="project" value="TreeGrafter"/>
</dbReference>
<evidence type="ECO:0000256" key="3">
    <source>
        <dbReference type="ARBA" id="ARBA00022516"/>
    </source>
</evidence>
<name>A0A8E8H9I1_TIGCA</name>
<evidence type="ECO:0000256" key="5">
    <source>
        <dbReference type="ARBA" id="ARBA00022692"/>
    </source>
</evidence>
<dbReference type="PANTHER" id="PTHR11157:SF134">
    <property type="entry name" value="ELONGATION OF FATTY ACIDS PROTEIN 1-RELATED"/>
    <property type="match status" value="1"/>
</dbReference>
<evidence type="ECO:0000313" key="13">
    <source>
        <dbReference type="EMBL" id="QWC69492.1"/>
    </source>
</evidence>
<dbReference type="GO" id="GO:0034625">
    <property type="term" value="P:fatty acid elongation, monounsaturated fatty acid"/>
    <property type="evidence" value="ECO:0007669"/>
    <property type="project" value="TreeGrafter"/>
</dbReference>
<dbReference type="InterPro" id="IPR002076">
    <property type="entry name" value="ELO_fam"/>
</dbReference>
<dbReference type="EC" id="2.3.1.199" evidence="12"/>
<comment type="catalytic activity">
    <reaction evidence="11 12">
        <text>a very-long-chain acyl-CoA + malonyl-CoA + H(+) = a very-long-chain 3-oxoacyl-CoA + CO2 + CoA</text>
        <dbReference type="Rhea" id="RHEA:32727"/>
        <dbReference type="ChEBI" id="CHEBI:15378"/>
        <dbReference type="ChEBI" id="CHEBI:16526"/>
        <dbReference type="ChEBI" id="CHEBI:57287"/>
        <dbReference type="ChEBI" id="CHEBI:57384"/>
        <dbReference type="ChEBI" id="CHEBI:90725"/>
        <dbReference type="ChEBI" id="CHEBI:90736"/>
        <dbReference type="EC" id="2.3.1.199"/>
    </reaction>
</comment>
<comment type="subcellular location">
    <subcellularLocation>
        <location evidence="1">Membrane</location>
        <topology evidence="1">Multi-pass membrane protein</topology>
    </subcellularLocation>
</comment>
<dbReference type="GO" id="GO:0019367">
    <property type="term" value="P:fatty acid elongation, saturated fatty acid"/>
    <property type="evidence" value="ECO:0007669"/>
    <property type="project" value="TreeGrafter"/>
</dbReference>